<dbReference type="STRING" id="888061.AXF15_08865"/>
<gene>
    <name evidence="2" type="ORF">AXF15_08865</name>
</gene>
<dbReference type="InterPro" id="IPR011990">
    <property type="entry name" value="TPR-like_helical_dom_sf"/>
</dbReference>
<dbReference type="OrthoDB" id="5471982at2"/>
<sequence>MNDTFQLFDELLAHDPGSRIFFPLARLYRKEGLMDRAIEIVRKGIEYHPDFLEAQLFLIELLSEAGLREEAVEWGQAIVAKLMTYEKFWRVLREHFSTFRPDLSLASFVFERNARSETFDLLQLVSMGISRYEETAPEPVPVESGTDLDAEEVTLLCLNSGIKTKTMAKLLCAQGEFAQAVKIYDDLLDAPLDENERAEIRDLRAAARKELPGSEASDKNARLYDVLNSLASRLEERSTPTT</sequence>
<dbReference type="Pfam" id="PF13176">
    <property type="entry name" value="TPR_7"/>
    <property type="match status" value="1"/>
</dbReference>
<dbReference type="PROSITE" id="PS50005">
    <property type="entry name" value="TPR"/>
    <property type="match status" value="1"/>
</dbReference>
<feature type="repeat" description="TPR" evidence="1">
    <location>
        <begin position="18"/>
        <end position="51"/>
    </location>
</feature>
<keyword evidence="1" id="KW-0802">TPR repeat</keyword>
<dbReference type="RefSeq" id="WP_066606216.1">
    <property type="nucleotide sequence ID" value="NZ_CP014230.1"/>
</dbReference>
<dbReference type="InterPro" id="IPR019734">
    <property type="entry name" value="TPR_rpt"/>
</dbReference>
<name>A0A109W673_9BACT</name>
<evidence type="ECO:0000256" key="1">
    <source>
        <dbReference type="PROSITE-ProRule" id="PRU00339"/>
    </source>
</evidence>
<evidence type="ECO:0000313" key="2">
    <source>
        <dbReference type="EMBL" id="AMD93201.1"/>
    </source>
</evidence>
<dbReference type="EMBL" id="CP014230">
    <property type="protein sequence ID" value="AMD93201.1"/>
    <property type="molecule type" value="Genomic_DNA"/>
</dbReference>
<protein>
    <submittedName>
        <fullName evidence="2">Uncharacterized protein</fullName>
    </submittedName>
</protein>
<dbReference type="Gene3D" id="1.25.40.10">
    <property type="entry name" value="Tetratricopeptide repeat domain"/>
    <property type="match status" value="1"/>
</dbReference>
<reference evidence="3" key="1">
    <citation type="submission" date="2016-02" db="EMBL/GenBank/DDBJ databases">
        <authorList>
            <person name="Holder M.E."/>
            <person name="Ajami N.J."/>
            <person name="Petrosino J.F."/>
        </authorList>
    </citation>
    <scope>NUCLEOTIDE SEQUENCE [LARGE SCALE GENOMIC DNA]</scope>
    <source>
        <strain evidence="3">DSM 12838</strain>
    </source>
</reference>
<evidence type="ECO:0000313" key="3">
    <source>
        <dbReference type="Proteomes" id="UP000063964"/>
    </source>
</evidence>
<dbReference type="AlphaFoldDB" id="A0A109W673"/>
<organism evidence="2 3">
    <name type="scientific">Desulfomicrobium orale DSM 12838</name>
    <dbReference type="NCBI Taxonomy" id="888061"/>
    <lineage>
        <taxon>Bacteria</taxon>
        <taxon>Pseudomonadati</taxon>
        <taxon>Thermodesulfobacteriota</taxon>
        <taxon>Desulfovibrionia</taxon>
        <taxon>Desulfovibrionales</taxon>
        <taxon>Desulfomicrobiaceae</taxon>
        <taxon>Desulfomicrobium</taxon>
    </lineage>
</organism>
<accession>A0A109W673</accession>
<keyword evidence="3" id="KW-1185">Reference proteome</keyword>
<dbReference type="KEGG" id="doa:AXF15_08865"/>
<dbReference type="Proteomes" id="UP000063964">
    <property type="component" value="Chromosome"/>
</dbReference>
<dbReference type="SUPFAM" id="SSF48452">
    <property type="entry name" value="TPR-like"/>
    <property type="match status" value="1"/>
</dbReference>
<proteinExistence type="predicted"/>